<evidence type="ECO:0000313" key="2">
    <source>
        <dbReference type="EMBL" id="CEM48077.1"/>
    </source>
</evidence>
<feature type="transmembrane region" description="Helical" evidence="1">
    <location>
        <begin position="77"/>
        <end position="96"/>
    </location>
</feature>
<dbReference type="EMBL" id="CDMZ01003927">
    <property type="protein sequence ID" value="CEM48077.1"/>
    <property type="molecule type" value="Genomic_DNA"/>
</dbReference>
<evidence type="ECO:0000256" key="1">
    <source>
        <dbReference type="SAM" id="Phobius"/>
    </source>
</evidence>
<keyword evidence="1" id="KW-1133">Transmembrane helix</keyword>
<gene>
    <name evidence="2" type="ORF">Cvel_8650</name>
</gene>
<feature type="transmembrane region" description="Helical" evidence="1">
    <location>
        <begin position="375"/>
        <end position="393"/>
    </location>
</feature>
<proteinExistence type="predicted"/>
<feature type="transmembrane region" description="Helical" evidence="1">
    <location>
        <begin position="223"/>
        <end position="241"/>
    </location>
</feature>
<keyword evidence="1" id="KW-0812">Transmembrane</keyword>
<reference evidence="2" key="1">
    <citation type="submission" date="2014-11" db="EMBL/GenBank/DDBJ databases">
        <authorList>
            <person name="Otto D Thomas"/>
            <person name="Naeem Raeece"/>
        </authorList>
    </citation>
    <scope>NUCLEOTIDE SEQUENCE</scope>
</reference>
<feature type="transmembrane region" description="Helical" evidence="1">
    <location>
        <begin position="194"/>
        <end position="211"/>
    </location>
</feature>
<dbReference type="VEuPathDB" id="CryptoDB:Cvel_8650"/>
<protein>
    <submittedName>
        <fullName evidence="2">Uncharacterized protein</fullName>
    </submittedName>
</protein>
<name>A0A0G4HUJ6_9ALVE</name>
<organism evidence="2">
    <name type="scientific">Chromera velia CCMP2878</name>
    <dbReference type="NCBI Taxonomy" id="1169474"/>
    <lineage>
        <taxon>Eukaryota</taxon>
        <taxon>Sar</taxon>
        <taxon>Alveolata</taxon>
        <taxon>Colpodellida</taxon>
        <taxon>Chromeraceae</taxon>
        <taxon>Chromera</taxon>
    </lineage>
</organism>
<keyword evidence="1" id="KW-0472">Membrane</keyword>
<feature type="transmembrane region" description="Helical" evidence="1">
    <location>
        <begin position="425"/>
        <end position="444"/>
    </location>
</feature>
<feature type="transmembrane region" description="Helical" evidence="1">
    <location>
        <begin position="285"/>
        <end position="304"/>
    </location>
</feature>
<sequence length="461" mass="50091">MITQGLCLSSERRQLSGTMNVTGIVTFAALFGALYLMSFAKNKNVVNADGPVTPFSVEAFVRSANALIQFTQSMPRSWVAIGVLGCMAAGWGYAYANKLTSGQVCFAGGAFWLLEDSPFREPLRRFGHFFFPLRGNSFHRFFLCPLMLFQELSFLENNIGTLHCLVVFVLSLLLGEVASGLLLPLECECGPESAMAVMGGLLFVLNPKIFTEALHDPLCKLDFPIEVRWVFLCVAFLASFGLPFERAGVLGVGALLGVAVAARWPSTVWGCAQAVKEGGAPLRRVMVFVGLFYLCALFLPFSLWKAPTFREVKAFASGSHWSSLEEWDRLLPSSPSFVNILATSNAAMFTQRMAKLGMAVSPEDAAAAAGADPPALFLFAARIALVLPAAALLSGVFDILKFSGFITFFALLSAMNSPAWTLPHFGFVGLVCCAVSFFFLPQAMNRHIESVRREKKAAKGF</sequence>
<feature type="transmembrane region" description="Helical" evidence="1">
    <location>
        <begin position="247"/>
        <end position="264"/>
    </location>
</feature>
<feature type="transmembrane region" description="Helical" evidence="1">
    <location>
        <begin position="21"/>
        <end position="40"/>
    </location>
</feature>
<dbReference type="AlphaFoldDB" id="A0A0G4HUJ6"/>
<feature type="transmembrane region" description="Helical" evidence="1">
    <location>
        <begin position="162"/>
        <end position="182"/>
    </location>
</feature>
<accession>A0A0G4HUJ6</accession>